<evidence type="ECO:0000256" key="4">
    <source>
        <dbReference type="SAM" id="MobiDB-lite"/>
    </source>
</evidence>
<gene>
    <name evidence="5" type="ORF">KGF56_003910</name>
</gene>
<reference evidence="5" key="1">
    <citation type="journal article" date="2022" name="DNA Res.">
        <title>Genome analysis of five recently described species of the CUG-Ser clade uncovers Candida theae as a new hybrid lineage with pathogenic potential in the Candida parapsilosis species complex.</title>
        <authorList>
            <person name="Mixao V."/>
            <person name="Del Olmo V."/>
            <person name="Hegedusova E."/>
            <person name="Saus E."/>
            <person name="Pryszcz L."/>
            <person name="Cillingova A."/>
            <person name="Nosek J."/>
            <person name="Gabaldon T."/>
        </authorList>
    </citation>
    <scope>NUCLEOTIDE SEQUENCE</scope>
    <source>
        <strain evidence="5">CBS 10844</strain>
    </source>
</reference>
<dbReference type="GO" id="GO:0003735">
    <property type="term" value="F:structural constituent of ribosome"/>
    <property type="evidence" value="ECO:0007669"/>
    <property type="project" value="InterPro"/>
</dbReference>
<evidence type="ECO:0008006" key="7">
    <source>
        <dbReference type="Google" id="ProtNLM"/>
    </source>
</evidence>
<name>A0AAI9WWL8_9ASCO</name>
<dbReference type="PANTHER" id="PTHR15680">
    <property type="entry name" value="RIBOSOMAL PROTEIN L19"/>
    <property type="match status" value="1"/>
</dbReference>
<protein>
    <recommendedName>
        <fullName evidence="7">Ribosomal protein L19</fullName>
    </recommendedName>
</protein>
<dbReference type="GeneID" id="73381525"/>
<evidence type="ECO:0000256" key="2">
    <source>
        <dbReference type="ARBA" id="ARBA00022980"/>
    </source>
</evidence>
<evidence type="ECO:0000313" key="5">
    <source>
        <dbReference type="EMBL" id="KAI3403322.1"/>
    </source>
</evidence>
<keyword evidence="6" id="KW-1185">Reference proteome</keyword>
<dbReference type="RefSeq" id="XP_049179069.1">
    <property type="nucleotide sequence ID" value="XM_049325293.1"/>
</dbReference>
<dbReference type="Gene3D" id="2.30.30.790">
    <property type="match status" value="1"/>
</dbReference>
<evidence type="ECO:0000313" key="6">
    <source>
        <dbReference type="Proteomes" id="UP001202479"/>
    </source>
</evidence>
<comment type="similarity">
    <text evidence="1">Belongs to the bacterial ribosomal protein bL19 family.</text>
</comment>
<dbReference type="SUPFAM" id="SSF50104">
    <property type="entry name" value="Translation proteins SH3-like domain"/>
    <property type="match status" value="1"/>
</dbReference>
<dbReference type="EMBL" id="JAHUZD010000128">
    <property type="protein sequence ID" value="KAI3403322.1"/>
    <property type="molecule type" value="Genomic_DNA"/>
</dbReference>
<sequence length="191" mass="22581">MLKSVTRPVKVTSNLLQPFRAFHYLRKKLPTVYEPLPPRRNGENVMTYIHRELVKKHDPTGKRSKLIDYKRGLRAGDIIKVTYLDRSDLTGRVIAIKRGQLNLGSNILLRTKLNKVGSEIRVPIFNPNIRNVEVLYKPKEYLPRRAQYYIRGTRYDIDDAEAFVKRQYAEKKEKEVKTTEKTTEKTRRRRK</sequence>
<evidence type="ECO:0000256" key="3">
    <source>
        <dbReference type="ARBA" id="ARBA00023274"/>
    </source>
</evidence>
<dbReference type="InterPro" id="IPR008991">
    <property type="entry name" value="Translation_prot_SH3-like_sf"/>
</dbReference>
<organism evidence="5 6">
    <name type="scientific">Candida oxycetoniae</name>
    <dbReference type="NCBI Taxonomy" id="497107"/>
    <lineage>
        <taxon>Eukaryota</taxon>
        <taxon>Fungi</taxon>
        <taxon>Dikarya</taxon>
        <taxon>Ascomycota</taxon>
        <taxon>Saccharomycotina</taxon>
        <taxon>Pichiomycetes</taxon>
        <taxon>Debaryomycetaceae</taxon>
        <taxon>Candida/Lodderomyces clade</taxon>
        <taxon>Candida</taxon>
    </lineage>
</organism>
<dbReference type="Proteomes" id="UP001202479">
    <property type="component" value="Unassembled WGS sequence"/>
</dbReference>
<dbReference type="GO" id="GO:0006412">
    <property type="term" value="P:translation"/>
    <property type="evidence" value="ECO:0007669"/>
    <property type="project" value="InterPro"/>
</dbReference>
<keyword evidence="3" id="KW-0687">Ribonucleoprotein</keyword>
<feature type="compositionally biased region" description="Basic and acidic residues" evidence="4">
    <location>
        <begin position="171"/>
        <end position="185"/>
    </location>
</feature>
<proteinExistence type="inferred from homology"/>
<evidence type="ECO:0000256" key="1">
    <source>
        <dbReference type="ARBA" id="ARBA00005781"/>
    </source>
</evidence>
<dbReference type="InterPro" id="IPR001857">
    <property type="entry name" value="Ribosomal_bL19"/>
</dbReference>
<dbReference type="GO" id="GO:0005762">
    <property type="term" value="C:mitochondrial large ribosomal subunit"/>
    <property type="evidence" value="ECO:0007669"/>
    <property type="project" value="TreeGrafter"/>
</dbReference>
<keyword evidence="2" id="KW-0689">Ribosomal protein</keyword>
<comment type="caution">
    <text evidence="5">The sequence shown here is derived from an EMBL/GenBank/DDBJ whole genome shotgun (WGS) entry which is preliminary data.</text>
</comment>
<accession>A0AAI9WWL8</accession>
<dbReference type="InterPro" id="IPR038657">
    <property type="entry name" value="Ribosomal_bL19_sf"/>
</dbReference>
<dbReference type="AlphaFoldDB" id="A0AAI9WWL8"/>
<feature type="region of interest" description="Disordered" evidence="4">
    <location>
        <begin position="171"/>
        <end position="191"/>
    </location>
</feature>
<dbReference type="PANTHER" id="PTHR15680:SF9">
    <property type="entry name" value="LARGE RIBOSOMAL SUBUNIT PROTEIN BL19M"/>
    <property type="match status" value="1"/>
</dbReference>